<keyword evidence="3" id="KW-1185">Reference proteome</keyword>
<dbReference type="Proteomes" id="UP001597283">
    <property type="component" value="Unassembled WGS sequence"/>
</dbReference>
<dbReference type="InterPro" id="IPR012334">
    <property type="entry name" value="Pectin_lyas_fold"/>
</dbReference>
<dbReference type="Gene3D" id="2.160.20.10">
    <property type="entry name" value="Single-stranded right-handed beta-helix, Pectin lyase-like"/>
    <property type="match status" value="1"/>
</dbReference>
<keyword evidence="2" id="KW-0326">Glycosidase</keyword>
<accession>A0ABW4NC47</accession>
<dbReference type="InterPro" id="IPR051801">
    <property type="entry name" value="GH28_Enzymes"/>
</dbReference>
<dbReference type="RefSeq" id="WP_380938155.1">
    <property type="nucleotide sequence ID" value="NZ_JBHUFC010000001.1"/>
</dbReference>
<evidence type="ECO:0000313" key="2">
    <source>
        <dbReference type="EMBL" id="MFD1786305.1"/>
    </source>
</evidence>
<dbReference type="GO" id="GO:0016798">
    <property type="term" value="F:hydrolase activity, acting on glycosyl bonds"/>
    <property type="evidence" value="ECO:0007669"/>
    <property type="project" value="UniProtKB-KW"/>
</dbReference>
<feature type="domain" description="Rhamnogalacturonase A/B/Epimerase-like pectate lyase" evidence="1">
    <location>
        <begin position="40"/>
        <end position="82"/>
    </location>
</feature>
<gene>
    <name evidence="2" type="ORF">ACFSC3_01845</name>
</gene>
<dbReference type="PANTHER" id="PTHR31339:SF9">
    <property type="entry name" value="PLASMIN AND FIBRONECTIN-BINDING PROTEIN A"/>
    <property type="match status" value="1"/>
</dbReference>
<dbReference type="InterPro" id="IPR024535">
    <property type="entry name" value="RHGA/B-epi-like_pectate_lyase"/>
</dbReference>
<evidence type="ECO:0000313" key="3">
    <source>
        <dbReference type="Proteomes" id="UP001597283"/>
    </source>
</evidence>
<keyword evidence="2" id="KW-0378">Hydrolase</keyword>
<dbReference type="SUPFAM" id="SSF51126">
    <property type="entry name" value="Pectin lyase-like"/>
    <property type="match status" value="1"/>
</dbReference>
<reference evidence="3" key="1">
    <citation type="journal article" date="2019" name="Int. J. Syst. Evol. Microbiol.">
        <title>The Global Catalogue of Microorganisms (GCM) 10K type strain sequencing project: providing services to taxonomists for standard genome sequencing and annotation.</title>
        <authorList>
            <consortium name="The Broad Institute Genomics Platform"/>
            <consortium name="The Broad Institute Genome Sequencing Center for Infectious Disease"/>
            <person name="Wu L."/>
            <person name="Ma J."/>
        </authorList>
    </citation>
    <scope>NUCLEOTIDE SEQUENCE [LARGE SCALE GENOMIC DNA]</scope>
    <source>
        <strain evidence="3">Q85</strain>
    </source>
</reference>
<dbReference type="PANTHER" id="PTHR31339">
    <property type="entry name" value="PECTIN LYASE-RELATED"/>
    <property type="match status" value="1"/>
</dbReference>
<dbReference type="InterPro" id="IPR011050">
    <property type="entry name" value="Pectin_lyase_fold/virulence"/>
</dbReference>
<organism evidence="2 3">
    <name type="scientific">Sphingomonas floccifaciens</name>
    <dbReference type="NCBI Taxonomy" id="1844115"/>
    <lineage>
        <taxon>Bacteria</taxon>
        <taxon>Pseudomonadati</taxon>
        <taxon>Pseudomonadota</taxon>
        <taxon>Alphaproteobacteria</taxon>
        <taxon>Sphingomonadales</taxon>
        <taxon>Sphingomonadaceae</taxon>
        <taxon>Sphingomonas</taxon>
    </lineage>
</organism>
<evidence type="ECO:0000259" key="1">
    <source>
        <dbReference type="Pfam" id="PF12708"/>
    </source>
</evidence>
<comment type="caution">
    <text evidence="2">The sequence shown here is derived from an EMBL/GenBank/DDBJ whole genome shotgun (WGS) entry which is preliminary data.</text>
</comment>
<dbReference type="SMART" id="SM00710">
    <property type="entry name" value="PbH1"/>
    <property type="match status" value="5"/>
</dbReference>
<protein>
    <submittedName>
        <fullName evidence="2">Glycoside hydrolase family 28 protein</fullName>
        <ecNumber evidence="2">3.2.1.-</ecNumber>
    </submittedName>
</protein>
<name>A0ABW4NC47_9SPHN</name>
<dbReference type="EC" id="3.2.1.-" evidence="2"/>
<dbReference type="EMBL" id="JBHUFC010000001">
    <property type="protein sequence ID" value="MFD1786305.1"/>
    <property type="molecule type" value="Genomic_DNA"/>
</dbReference>
<sequence>MTSLSPILDRRTALTGTCAILFAAGLSDQALAVTSGVFEDVRRHGARGDGKAIDSPAINRAIQAAAKRGGGTVVVPPGRYLCFTIRLMDNIAIVLSAGATIVAADPDTHGANYDPPENYLEEQFQDFGITHVNNSLIRGNGVTNVAILGPGMLHGLGLDRDGPGERWHGRGVWQSAAAQGISAKEQALKDPKERAAVGRANKTIGLMNCRGVRLSGFTILQAGHFGVIAHGCTNMQIEGLVIDTDRDGIDIDACRDVRVLNCTVNSPKDDAIVLKSSYALGRAVPCEDVLVSGCKTSGYLMGTLLDGTYRRSPYDAEGVGPLGRIKLGTESNGGFRNIRITDCICTASRGILVGIVDGGTLEDVSVSNITIRDPYNHPLFVHHGARMRAPKGTPVGKVRRVRFDQISVTGAHPRYPCGVEGIADAPVEDVTFRDIDIVARGGGTREDAARVPEYRRETSLEVSYLGTLPAAGLYARHARRLTVRGFSLRTETPDARPVFALRNVAGAILDDIATPARREDVVDTKDSSAVALGQVATAL</sequence>
<dbReference type="Pfam" id="PF12708">
    <property type="entry name" value="Pect-lyase_RHGA_epim"/>
    <property type="match status" value="1"/>
</dbReference>
<dbReference type="InterPro" id="IPR006626">
    <property type="entry name" value="PbH1"/>
</dbReference>
<proteinExistence type="predicted"/>